<dbReference type="FunFam" id="1.10.3430.10:FF:000008">
    <property type="entry name" value="Ammonium transporter"/>
    <property type="match status" value="1"/>
</dbReference>
<dbReference type="Proteomes" id="UP001152797">
    <property type="component" value="Unassembled WGS sequence"/>
</dbReference>
<dbReference type="PANTHER" id="PTHR11730">
    <property type="entry name" value="AMMONIUM TRANSPORTER"/>
    <property type="match status" value="1"/>
</dbReference>
<dbReference type="AlphaFoldDB" id="A0A9P1GGC1"/>
<evidence type="ECO:0000256" key="9">
    <source>
        <dbReference type="SAM" id="Coils"/>
    </source>
</evidence>
<evidence type="ECO:0000256" key="10">
    <source>
        <dbReference type="SAM" id="MobiDB-lite"/>
    </source>
</evidence>
<evidence type="ECO:0000313" key="13">
    <source>
        <dbReference type="EMBL" id="CAL1165880.1"/>
    </source>
</evidence>
<dbReference type="GO" id="GO:0005886">
    <property type="term" value="C:plasma membrane"/>
    <property type="evidence" value="ECO:0007669"/>
    <property type="project" value="UniProtKB-SubCell"/>
</dbReference>
<evidence type="ECO:0000256" key="7">
    <source>
        <dbReference type="ARBA" id="ARBA00023177"/>
    </source>
</evidence>
<dbReference type="Gene3D" id="1.10.3430.10">
    <property type="entry name" value="Ammonium transporter AmtB like domains"/>
    <property type="match status" value="1"/>
</dbReference>
<sequence length="612" mass="64279">MHSQMWSIQLLIPSGPFLRTAAPCLGSATGAEICRAPAPTETMARLVRNAACLGLLAVAVADKSLQDRVAALERLLAQQEELLQAQTLELHGSDGSARRLQVPTLPKSIHYATGDTDSIPYTSEEKITGALDHIWLILCGALVMFMQAGFAMVEAGSCRAKNVQNILLKNLTDVCVGTIGWWASGWAFAYGGPMTSDGLLENGFVGSQQFFGVGFVTYKADGQLEPTTGPLNWFFQWAFCSAAATIVSGGVAERVAYAPYVVFSFLMTAWVYPVIVAWTWGYGWLASVTSVGFMDFAGSGVVHMTGGVGALVGAAIAGPRSGRFQMPDEFGPHSLPLMVLGTFILWFGWYGFNCGSTLGMADNATGMLAAQVAMNTTIAAATGGLVVFILRLIMLRKYDTGGFCNGILAGLVSITAPCGNVESFSAFFIAIIGALVYQGASSLLKKVKVDDPIDAFAVHGAAGAWGVLAAALFDWGNGVDLHHGWSGFACTADDNGCIKGGNGDALAANLLEVIMIFLWSGGWTALIFLPFRVFRKLRVSDEDQEYGIDSVKHSPAKAYSYSDMATGSASPSSPSKGVAQVAPGTSSLPVATESAPKPPTTAFAESAGAAPA</sequence>
<keyword evidence="3 8" id="KW-0813">Transport</keyword>
<accession>A0A9P1GGC1</accession>
<evidence type="ECO:0000256" key="3">
    <source>
        <dbReference type="ARBA" id="ARBA00022448"/>
    </source>
</evidence>
<evidence type="ECO:0000256" key="8">
    <source>
        <dbReference type="RuleBase" id="RU362002"/>
    </source>
</evidence>
<keyword evidence="5 8" id="KW-1133">Transmembrane helix</keyword>
<proteinExistence type="inferred from homology"/>
<keyword evidence="4 8" id="KW-0812">Transmembrane</keyword>
<dbReference type="EMBL" id="CAMXCT030005501">
    <property type="protein sequence ID" value="CAL4799817.1"/>
    <property type="molecule type" value="Genomic_DNA"/>
</dbReference>
<feature type="transmembrane region" description="Helical" evidence="8">
    <location>
        <begin position="330"/>
        <end position="352"/>
    </location>
</feature>
<dbReference type="PANTHER" id="PTHR11730:SF6">
    <property type="entry name" value="AMMONIUM TRANSPORTER"/>
    <property type="match status" value="1"/>
</dbReference>
<feature type="transmembrane region" description="Helical" evidence="8">
    <location>
        <begin position="513"/>
        <end position="531"/>
    </location>
</feature>
<feature type="transmembrane region" description="Helical" evidence="8">
    <location>
        <begin position="400"/>
        <end position="417"/>
    </location>
</feature>
<keyword evidence="9" id="KW-0175">Coiled coil</keyword>
<dbReference type="Pfam" id="PF00909">
    <property type="entry name" value="Ammonium_transp"/>
    <property type="match status" value="1"/>
</dbReference>
<evidence type="ECO:0000256" key="6">
    <source>
        <dbReference type="ARBA" id="ARBA00023136"/>
    </source>
</evidence>
<dbReference type="OrthoDB" id="534912at2759"/>
<organism evidence="12">
    <name type="scientific">Cladocopium goreaui</name>
    <dbReference type="NCBI Taxonomy" id="2562237"/>
    <lineage>
        <taxon>Eukaryota</taxon>
        <taxon>Sar</taxon>
        <taxon>Alveolata</taxon>
        <taxon>Dinophyceae</taxon>
        <taxon>Suessiales</taxon>
        <taxon>Symbiodiniaceae</taxon>
        <taxon>Cladocopium</taxon>
    </lineage>
</organism>
<dbReference type="SUPFAM" id="SSF111352">
    <property type="entry name" value="Ammonium transporter"/>
    <property type="match status" value="1"/>
</dbReference>
<evidence type="ECO:0000256" key="1">
    <source>
        <dbReference type="ARBA" id="ARBA00004141"/>
    </source>
</evidence>
<feature type="region of interest" description="Disordered" evidence="10">
    <location>
        <begin position="562"/>
        <end position="612"/>
    </location>
</feature>
<dbReference type="InterPro" id="IPR024041">
    <property type="entry name" value="NH4_transpt_AmtB-like_dom"/>
</dbReference>
<evidence type="ECO:0000313" key="14">
    <source>
        <dbReference type="Proteomes" id="UP001152797"/>
    </source>
</evidence>
<comment type="subcellular location">
    <subcellularLocation>
        <location evidence="8">Cell membrane</location>
        <topology evidence="8">Multi-pass membrane protein</topology>
    </subcellularLocation>
    <subcellularLocation>
        <location evidence="1">Membrane</location>
        <topology evidence="1">Multi-pass membrane protein</topology>
    </subcellularLocation>
</comment>
<comment type="caution">
    <text evidence="12">The sequence shown here is derived from an EMBL/GenBank/DDBJ whole genome shotgun (WGS) entry which is preliminary data.</text>
</comment>
<feature type="transmembrane region" description="Helical" evidence="8">
    <location>
        <begin position="372"/>
        <end position="393"/>
    </location>
</feature>
<keyword evidence="7 8" id="KW-0924">Ammonia transport</keyword>
<keyword evidence="6 8" id="KW-0472">Membrane</keyword>
<dbReference type="GO" id="GO:0097272">
    <property type="term" value="P:ammonium homeostasis"/>
    <property type="evidence" value="ECO:0007669"/>
    <property type="project" value="TreeGrafter"/>
</dbReference>
<evidence type="ECO:0000256" key="4">
    <source>
        <dbReference type="ARBA" id="ARBA00022692"/>
    </source>
</evidence>
<feature type="compositionally biased region" description="Polar residues" evidence="10">
    <location>
        <begin position="563"/>
        <end position="575"/>
    </location>
</feature>
<dbReference type="EMBL" id="CAMXCT020005501">
    <property type="protein sequence ID" value="CAL1165880.1"/>
    <property type="molecule type" value="Genomic_DNA"/>
</dbReference>
<protein>
    <recommendedName>
        <fullName evidence="8">Ammonium transporter</fullName>
    </recommendedName>
</protein>
<dbReference type="GO" id="GO:0008519">
    <property type="term" value="F:ammonium channel activity"/>
    <property type="evidence" value="ECO:0007669"/>
    <property type="project" value="InterPro"/>
</dbReference>
<keyword evidence="14" id="KW-1185">Reference proteome</keyword>
<feature type="transmembrane region" description="Helical" evidence="8">
    <location>
        <begin position="300"/>
        <end position="318"/>
    </location>
</feature>
<comment type="similarity">
    <text evidence="2 8">Belongs to the ammonia transporter channel (TC 1.A.11.2) family.</text>
</comment>
<reference evidence="13" key="2">
    <citation type="submission" date="2024-04" db="EMBL/GenBank/DDBJ databases">
        <authorList>
            <person name="Chen Y."/>
            <person name="Shah S."/>
            <person name="Dougan E. K."/>
            <person name="Thang M."/>
            <person name="Chan C."/>
        </authorList>
    </citation>
    <scope>NUCLEOTIDE SEQUENCE [LARGE SCALE GENOMIC DNA]</scope>
</reference>
<feature type="transmembrane region" description="Helical" evidence="8">
    <location>
        <begin position="234"/>
        <end position="252"/>
    </location>
</feature>
<dbReference type="PROSITE" id="PS01219">
    <property type="entry name" value="AMMONIUM_TRANSP"/>
    <property type="match status" value="1"/>
</dbReference>
<feature type="transmembrane region" description="Helical" evidence="8">
    <location>
        <begin position="456"/>
        <end position="473"/>
    </location>
</feature>
<dbReference type="NCBIfam" id="TIGR00836">
    <property type="entry name" value="amt"/>
    <property type="match status" value="1"/>
</dbReference>
<gene>
    <name evidence="12" type="ORF">C1SCF055_LOCUS37562</name>
</gene>
<feature type="transmembrane region" description="Helical" evidence="8">
    <location>
        <begin position="423"/>
        <end position="444"/>
    </location>
</feature>
<feature type="coiled-coil region" evidence="9">
    <location>
        <begin position="62"/>
        <end position="89"/>
    </location>
</feature>
<feature type="transmembrane region" description="Helical" evidence="8">
    <location>
        <begin position="259"/>
        <end position="280"/>
    </location>
</feature>
<reference evidence="12" key="1">
    <citation type="submission" date="2022-10" db="EMBL/GenBank/DDBJ databases">
        <authorList>
            <person name="Chen Y."/>
            <person name="Dougan E. K."/>
            <person name="Chan C."/>
            <person name="Rhodes N."/>
            <person name="Thang M."/>
        </authorList>
    </citation>
    <scope>NUCLEOTIDE SEQUENCE</scope>
</reference>
<evidence type="ECO:0000313" key="12">
    <source>
        <dbReference type="EMBL" id="CAI4012505.1"/>
    </source>
</evidence>
<dbReference type="InterPro" id="IPR018047">
    <property type="entry name" value="Ammonium_transpt_CS"/>
</dbReference>
<dbReference type="InterPro" id="IPR029020">
    <property type="entry name" value="Ammonium/urea_transptr"/>
</dbReference>
<dbReference type="InterPro" id="IPR001905">
    <property type="entry name" value="Ammonium_transpt"/>
</dbReference>
<name>A0A9P1GGC1_9DINO</name>
<evidence type="ECO:0000256" key="2">
    <source>
        <dbReference type="ARBA" id="ARBA00005887"/>
    </source>
</evidence>
<dbReference type="EMBL" id="CAMXCT010005501">
    <property type="protein sequence ID" value="CAI4012505.1"/>
    <property type="molecule type" value="Genomic_DNA"/>
</dbReference>
<evidence type="ECO:0000256" key="5">
    <source>
        <dbReference type="ARBA" id="ARBA00022989"/>
    </source>
</evidence>
<feature type="domain" description="Ammonium transporter AmtB-like" evidence="11">
    <location>
        <begin position="134"/>
        <end position="554"/>
    </location>
</feature>
<feature type="transmembrane region" description="Helical" evidence="8">
    <location>
        <begin position="134"/>
        <end position="153"/>
    </location>
</feature>
<feature type="transmembrane region" description="Helical" evidence="8">
    <location>
        <begin position="174"/>
        <end position="192"/>
    </location>
</feature>
<evidence type="ECO:0000259" key="11">
    <source>
        <dbReference type="Pfam" id="PF00909"/>
    </source>
</evidence>